<dbReference type="Pfam" id="PF13577">
    <property type="entry name" value="SnoaL_4"/>
    <property type="match status" value="1"/>
</dbReference>
<keyword evidence="3" id="KW-1185">Reference proteome</keyword>
<dbReference type="InterPro" id="IPR037401">
    <property type="entry name" value="SnoaL-like"/>
</dbReference>
<evidence type="ECO:0000313" key="2">
    <source>
        <dbReference type="EMBL" id="QNS06800.1"/>
    </source>
</evidence>
<dbReference type="AlphaFoldDB" id="A0A7H1BDJ5"/>
<dbReference type="KEGG" id="sxn:IAG42_26575"/>
<organism evidence="2 3">
    <name type="scientific">Streptomyces xanthii</name>
    <dbReference type="NCBI Taxonomy" id="2768069"/>
    <lineage>
        <taxon>Bacteria</taxon>
        <taxon>Bacillati</taxon>
        <taxon>Actinomycetota</taxon>
        <taxon>Actinomycetes</taxon>
        <taxon>Kitasatosporales</taxon>
        <taxon>Streptomycetaceae</taxon>
        <taxon>Streptomyces</taxon>
    </lineage>
</organism>
<dbReference type="Gene3D" id="3.10.450.50">
    <property type="match status" value="1"/>
</dbReference>
<accession>A0A7H1BDJ5</accession>
<evidence type="ECO:0000259" key="1">
    <source>
        <dbReference type="Pfam" id="PF13577"/>
    </source>
</evidence>
<name>A0A7H1BDJ5_9ACTN</name>
<dbReference type="SUPFAM" id="SSF54427">
    <property type="entry name" value="NTF2-like"/>
    <property type="match status" value="1"/>
</dbReference>
<dbReference type="InterPro" id="IPR032710">
    <property type="entry name" value="NTF2-like_dom_sf"/>
</dbReference>
<sequence length="147" mass="16370">MTRTSVPPEPGDAFALRRLAENYALAVDARDPALFDAQFTADARIVAHEADGSLLWERGGSAERAKLLDDLSVFPRTFHQVGNHVAEITGPDRARGVTYCVAHHLGAEGGDLRCPVRYEDEYERTADGWRIAARAVFPQWYERSETL</sequence>
<feature type="domain" description="SnoaL-like" evidence="1">
    <location>
        <begin position="15"/>
        <end position="134"/>
    </location>
</feature>
<dbReference type="EMBL" id="CP061281">
    <property type="protein sequence ID" value="QNS06800.1"/>
    <property type="molecule type" value="Genomic_DNA"/>
</dbReference>
<gene>
    <name evidence="2" type="ORF">IAG42_26575</name>
</gene>
<dbReference type="Proteomes" id="UP000516428">
    <property type="component" value="Chromosome"/>
</dbReference>
<dbReference type="RefSeq" id="WP_188339480.1">
    <property type="nucleotide sequence ID" value="NZ_CP061281.1"/>
</dbReference>
<evidence type="ECO:0000313" key="3">
    <source>
        <dbReference type="Proteomes" id="UP000516428"/>
    </source>
</evidence>
<protein>
    <submittedName>
        <fullName evidence="2">Nuclear transport factor 2 family protein</fullName>
    </submittedName>
</protein>
<dbReference type="CDD" id="cd00531">
    <property type="entry name" value="NTF2_like"/>
    <property type="match status" value="1"/>
</dbReference>
<proteinExistence type="predicted"/>
<reference evidence="2 3" key="1">
    <citation type="submission" date="2020-09" db="EMBL/GenBank/DDBJ databases">
        <title>A novel species.</title>
        <authorList>
            <person name="Gao J."/>
        </authorList>
    </citation>
    <scope>NUCLEOTIDE SEQUENCE [LARGE SCALE GENOMIC DNA]</scope>
    <source>
        <strain evidence="2 3">CRXT-Y-14</strain>
    </source>
</reference>